<dbReference type="Proteomes" id="UP000215596">
    <property type="component" value="Unassembled WGS sequence"/>
</dbReference>
<accession>A0A268ELG7</accession>
<organism evidence="1 2">
    <name type="scientific">Paenibacillus campinasensis</name>
    <dbReference type="NCBI Taxonomy" id="66347"/>
    <lineage>
        <taxon>Bacteria</taxon>
        <taxon>Bacillati</taxon>
        <taxon>Bacillota</taxon>
        <taxon>Bacilli</taxon>
        <taxon>Bacillales</taxon>
        <taxon>Paenibacillaceae</taxon>
        <taxon>Paenibacillus</taxon>
    </lineage>
</organism>
<evidence type="ECO:0000313" key="2">
    <source>
        <dbReference type="Proteomes" id="UP000215596"/>
    </source>
</evidence>
<dbReference type="OrthoDB" id="2662298at2"/>
<protein>
    <submittedName>
        <fullName evidence="1">Uncharacterized protein</fullName>
    </submittedName>
</protein>
<dbReference type="AlphaFoldDB" id="A0A268ELG7"/>
<dbReference type="RefSeq" id="WP_095266894.1">
    <property type="nucleotide sequence ID" value="NZ_NPBY01000061.1"/>
</dbReference>
<name>A0A268ELG7_9BACL</name>
<gene>
    <name evidence="1" type="ORF">CHH67_19140</name>
</gene>
<dbReference type="EMBL" id="NPBY01000061">
    <property type="protein sequence ID" value="PAD73951.1"/>
    <property type="molecule type" value="Genomic_DNA"/>
</dbReference>
<proteinExistence type="predicted"/>
<reference evidence="1 2" key="1">
    <citation type="submission" date="2017-07" db="EMBL/GenBank/DDBJ databases">
        <title>Isolation and whole genome analysis of endospore-forming bacteria from heroin.</title>
        <authorList>
            <person name="Kalinowski J."/>
            <person name="Ahrens B."/>
            <person name="Al-Dilaimi A."/>
            <person name="Winkler A."/>
            <person name="Wibberg D."/>
            <person name="Schleenbecker U."/>
            <person name="Ruckert C."/>
            <person name="Wolfel R."/>
            <person name="Grass G."/>
        </authorList>
    </citation>
    <scope>NUCLEOTIDE SEQUENCE [LARGE SCALE GENOMIC DNA]</scope>
    <source>
        <strain evidence="1 2">7537-G1</strain>
    </source>
</reference>
<sequence>MDRNLIRKFQKMKSMSNERFWQEMNDIHTRAYAMGIKHMREAMECHPRISKPMVQQVLIKADEIREKWDGLRMVTVDDTESEQFRTAAEIIHNLTPTEGYIFNLKEEAVISIAGRQFKVQPVQEEGQHGDVDTQA</sequence>
<evidence type="ECO:0000313" key="1">
    <source>
        <dbReference type="EMBL" id="PAD73951.1"/>
    </source>
</evidence>
<comment type="caution">
    <text evidence="1">The sequence shown here is derived from an EMBL/GenBank/DDBJ whole genome shotgun (WGS) entry which is preliminary data.</text>
</comment>